<accession>A0AA38H9U3</accession>
<dbReference type="GO" id="GO:0046856">
    <property type="term" value="P:phosphatidylinositol dephosphorylation"/>
    <property type="evidence" value="ECO:0007669"/>
    <property type="project" value="TreeGrafter"/>
</dbReference>
<organism evidence="3 4">
    <name type="scientific">Dioszegia hungarica</name>
    <dbReference type="NCBI Taxonomy" id="4972"/>
    <lineage>
        <taxon>Eukaryota</taxon>
        <taxon>Fungi</taxon>
        <taxon>Dikarya</taxon>
        <taxon>Basidiomycota</taxon>
        <taxon>Agaricomycotina</taxon>
        <taxon>Tremellomycetes</taxon>
        <taxon>Tremellales</taxon>
        <taxon>Bulleribasidiaceae</taxon>
        <taxon>Dioszegia</taxon>
    </lineage>
</organism>
<evidence type="ECO:0000259" key="2">
    <source>
        <dbReference type="PROSITE" id="PS50275"/>
    </source>
</evidence>
<dbReference type="RefSeq" id="XP_052946904.1">
    <property type="nucleotide sequence ID" value="XM_053087192.1"/>
</dbReference>
<dbReference type="InterPro" id="IPR022158">
    <property type="entry name" value="Inositol_phosphatase"/>
</dbReference>
<evidence type="ECO:0000313" key="3">
    <source>
        <dbReference type="EMBL" id="KAI9637127.1"/>
    </source>
</evidence>
<dbReference type="Pfam" id="PF12456">
    <property type="entry name" value="hSac2"/>
    <property type="match status" value="1"/>
</dbReference>
<dbReference type="AlphaFoldDB" id="A0AA38H9U3"/>
<reference evidence="3" key="1">
    <citation type="journal article" date="2022" name="G3 (Bethesda)">
        <title>High quality genome of the basidiomycete yeast Dioszegia hungarica PDD-24b-2 isolated from cloud water.</title>
        <authorList>
            <person name="Jarrige D."/>
            <person name="Haridas S."/>
            <person name="Bleykasten-Grosshans C."/>
            <person name="Joly M."/>
            <person name="Nadalig T."/>
            <person name="Sancelme M."/>
            <person name="Vuilleumier S."/>
            <person name="Grigoriev I.V."/>
            <person name="Amato P."/>
            <person name="Bringel F."/>
        </authorList>
    </citation>
    <scope>NUCLEOTIDE SEQUENCE</scope>
    <source>
        <strain evidence="3">PDD-24b-2</strain>
    </source>
</reference>
<dbReference type="GeneID" id="77726393"/>
<proteinExistence type="predicted"/>
<evidence type="ECO:0000313" key="4">
    <source>
        <dbReference type="Proteomes" id="UP001164286"/>
    </source>
</evidence>
<feature type="region of interest" description="Disordered" evidence="1">
    <location>
        <begin position="170"/>
        <end position="192"/>
    </location>
</feature>
<keyword evidence="4" id="KW-1185">Reference proteome</keyword>
<dbReference type="Proteomes" id="UP001164286">
    <property type="component" value="Unassembled WGS sequence"/>
</dbReference>
<name>A0AA38H9U3_9TREE</name>
<comment type="caution">
    <text evidence="3">The sequence shown here is derived from an EMBL/GenBank/DDBJ whole genome shotgun (WGS) entry which is preliminary data.</text>
</comment>
<dbReference type="GO" id="GO:0005783">
    <property type="term" value="C:endoplasmic reticulum"/>
    <property type="evidence" value="ECO:0007669"/>
    <property type="project" value="TreeGrafter"/>
</dbReference>
<feature type="region of interest" description="Disordered" evidence="1">
    <location>
        <begin position="252"/>
        <end position="276"/>
    </location>
</feature>
<dbReference type="GO" id="GO:0043812">
    <property type="term" value="F:phosphatidylinositol-4-phosphate phosphatase activity"/>
    <property type="evidence" value="ECO:0007669"/>
    <property type="project" value="TreeGrafter"/>
</dbReference>
<evidence type="ECO:0000256" key="1">
    <source>
        <dbReference type="SAM" id="MobiDB-lite"/>
    </source>
</evidence>
<dbReference type="InterPro" id="IPR002013">
    <property type="entry name" value="SAC_dom"/>
</dbReference>
<protein>
    <submittedName>
        <fullName evidence="3">Lipid phosphoinositide phosphatase of the ER and Golgi</fullName>
    </submittedName>
</protein>
<feature type="domain" description="SAC" evidence="2">
    <location>
        <begin position="203"/>
        <end position="579"/>
    </location>
</feature>
<dbReference type="EMBL" id="JAKWFO010000005">
    <property type="protein sequence ID" value="KAI9637127.1"/>
    <property type="molecule type" value="Genomic_DNA"/>
</dbReference>
<dbReference type="Pfam" id="PF02383">
    <property type="entry name" value="Syja_N"/>
    <property type="match status" value="1"/>
</dbReference>
<sequence length="873" mass="96347">MLAAATGRSSPGLPARLVVPPMPPHLHRRLYLSLRSDGVSIDPAVKDGAEGLSFDWTASGKARKRPTPQQTSSSALPIAGILGVVTLWDVSYLFIILPSASTSALPGSSDEVYTVQGLAAIPLVQDRAAKEIEKLLVSTIPTGGFKWPFPRRQTRRDGAISDDEEETLLETNLDNDDPPSTSNDAPSARATRREVEAKIISQILREFGGGGFFYSYSTDLTRTIAYKRHRLKSRLKSADALAELLGSATVEPKEGSKLAESPTLSDRPETQPDDVEPDIHIPLWRRVDKRFFWNEHLLKDLIDSGFHSFILPVMQGWVQTAVIPVPAPITPTEYKDTPIQLCVVSRRSKDRAGLRYQRRGIDDQGHVANFVETEMILRAEVEGKVSTFSYVQIRGSIPLKWSQQPWSMKPPPVLDTPVEKAFSVANLHFDDIVARYGHITAINLSEQHGKEGAVTMGYGELLASLDRKDVTYKPFDFHAKCKGMKWENISELTAELDFDGMGYTWVLDRDVVREQKGVFRSNCIDCLDRTNVVQSAIARRSLSIMLAQLGLTSKGVELERAFNDIWANNGDTISLCYAHTSALKGDFVRTGKRDLSGMLHDGVSSLSRMFYGAVSDFFAQAVISFFLGHRNLSVFSEFLETMTSSDASNLIQLSRVRAAAIETSSARVLDGEQRLAGWTVLSPQDPNVKISATFEEKVVLLTESALFVVSFNYSLDKVVGFTRVPLLSITGLQRGAYIISPLQESGRDGTENAGLVVRFTLHEGRYSTYSLQNRSAPSNTEEFFAFKVLPREFVARGASSFEDEDIDSEMDANPTETCQAVAARIVKRVHAACSGLGHDLPILEEDVVSVAEASASTSIAARMNYGVKRLLWL</sequence>
<dbReference type="PANTHER" id="PTHR45662">
    <property type="entry name" value="PHOSPHATIDYLINOSITIDE PHOSPHATASE SAC1"/>
    <property type="match status" value="1"/>
</dbReference>
<gene>
    <name evidence="3" type="ORF">MKK02DRAFT_26437</name>
</gene>
<dbReference type="PANTHER" id="PTHR45662:SF7">
    <property type="entry name" value="SACI DOMAIN PROTEIN (AFU_ORTHOLOGUE AFUA_1G15890)"/>
    <property type="match status" value="1"/>
</dbReference>
<dbReference type="PROSITE" id="PS50275">
    <property type="entry name" value="SAC"/>
    <property type="match status" value="1"/>
</dbReference>